<dbReference type="SMART" id="SM00827">
    <property type="entry name" value="PKS_AT"/>
    <property type="match status" value="1"/>
</dbReference>
<evidence type="ECO:0000259" key="9">
    <source>
        <dbReference type="PROSITE" id="PS52019"/>
    </source>
</evidence>
<dbReference type="InterPro" id="IPR001227">
    <property type="entry name" value="Ac_transferase_dom_sf"/>
</dbReference>
<dbReference type="GO" id="GO:0044550">
    <property type="term" value="P:secondary metabolite biosynthetic process"/>
    <property type="evidence" value="ECO:0007669"/>
    <property type="project" value="TreeGrafter"/>
</dbReference>
<feature type="region of interest" description="Disordered" evidence="6">
    <location>
        <begin position="1750"/>
        <end position="1774"/>
    </location>
</feature>
<dbReference type="EMBL" id="EQ962656">
    <property type="protein sequence ID" value="EED15770.1"/>
    <property type="molecule type" value="Genomic_DNA"/>
</dbReference>
<evidence type="ECO:0000256" key="4">
    <source>
        <dbReference type="ARBA" id="ARBA00022679"/>
    </source>
</evidence>
<name>B8MF01_TALSN</name>
<dbReference type="SUPFAM" id="SSF53474">
    <property type="entry name" value="alpha/beta-Hydrolases"/>
    <property type="match status" value="1"/>
</dbReference>
<dbReference type="PANTHER" id="PTHR43775:SF40">
    <property type="entry name" value="NORSOLORINIC ACID SYNTHASE STCA"/>
    <property type="match status" value="1"/>
</dbReference>
<dbReference type="InterPro" id="IPR030918">
    <property type="entry name" value="PT_fungal_PKS"/>
</dbReference>
<dbReference type="InterPro" id="IPR016039">
    <property type="entry name" value="Thiolase-like"/>
</dbReference>
<dbReference type="Gene3D" id="3.40.366.10">
    <property type="entry name" value="Malonyl-Coenzyme A Acyl Carrier Protein, domain 2"/>
    <property type="match status" value="2"/>
</dbReference>
<dbReference type="NCBIfam" id="TIGR04532">
    <property type="entry name" value="PT_fungal_PKS"/>
    <property type="match status" value="1"/>
</dbReference>
<feature type="domain" description="PKS/mFAS DH" evidence="9">
    <location>
        <begin position="1286"/>
        <end position="1598"/>
    </location>
</feature>
<evidence type="ECO:0000259" key="7">
    <source>
        <dbReference type="PROSITE" id="PS50075"/>
    </source>
</evidence>
<dbReference type="HOGENOM" id="CLU_000022_6_0_1"/>
<keyword evidence="10" id="KW-0012">Acyltransferase</keyword>
<gene>
    <name evidence="10" type="ORF">TSTA_008950</name>
</gene>
<feature type="region of interest" description="C-terminal hotdog fold" evidence="5">
    <location>
        <begin position="1447"/>
        <end position="1598"/>
    </location>
</feature>
<dbReference type="GO" id="GO:0004315">
    <property type="term" value="F:3-oxoacyl-[acyl-carrier-protein] synthase activity"/>
    <property type="evidence" value="ECO:0007669"/>
    <property type="project" value="InterPro"/>
</dbReference>
<dbReference type="Gene3D" id="1.10.1200.10">
    <property type="entry name" value="ACP-like"/>
    <property type="match status" value="1"/>
</dbReference>
<dbReference type="InterPro" id="IPR032088">
    <property type="entry name" value="SAT"/>
</dbReference>
<sequence length="2051" mass="222966">MSSIYQLYVFGDLNNDFDSSLRALCKSQGNPLLVSFLDRAAFALRAEIGALPLAQRSVFPSFTTLPELLAKLQSDSVPHPALETALVCVLQFASFIKYISQAGQLYPTNANERLTGLCTGLLTAVTVSCCRSLSELIPLAVHTVIIALHTGFLVNAVRLRIELSGNASDSWSMVIPGLKEDPAIAVLEKFSSEMGIPVASRPYISASSHSGVTLSGPPQTLSHLLASDYLPTRTSLQTRIRGPYHAPHLYDETDVEDILQTVSNGSWGTLCNHITVQTSCACNAAGEANFASLMRVALREILLEPLRIDMLSNGVASEIAATGTAKCTLLPVGTLASSAFITALKNAGTSKVDVDNSMKGLSIPEISIASDSGVFGQSKLAIVGYSGRFPDANSNNAFWELLCEGRDVARVTPKQRWNVATHVDPTLKKKNTSGTLYGCWLKDPGHFDARFFGMSPREAPQVDPAQRLSLMTVYEAMENAGMVPDATPSTRRDRVGVFVGSISNDWGETNSSQDIDTYYIPGSCRAFIPGRQNYYYKFSGPSYSIDTACSSSLAAMHVACNAIWRGDIDTAICGGTNVMSNPDITAGLDRGYFLSRTGNCKTFDDDADGYCRGEGVVSMVVKRLEDAIADNDPICALILNAYTNHSAEAESITRPHVGAQKAIFERVLTSSAVDPSAVSYIEMHGTGTQAGDAREMESVLSTFANKTTPGEGRETPIHLGSVKANVGHGESVSGIIALTKILMMMEKNEIPPHCGIKTKINHKFPQNLAERKVFIADKPTPWPRPEGQSRLAMVNNFSAAGGNSCVLVEDAPRSTKKVPEDLRSTHIVAVSAKTKTALLANIKSLVSYIEKEAPFLPSLSYTTTARRVHHPHRATAIGNNLDDILAQFKTTLSASAEPVRPKATSVVFAFTGQGSQYPGMAHELLQFKSFRADIEHFDRIAQRQGFPSFLPVIMATTGEISDFSPIVVQLAATCSQMALAKLWRSWGAEPVAVVGHSLGEYAALNVAGILSDVDTIYLVGKRAELLQTKCVQGTHGMIAVSASLEEIAAHVAGNQIEFACINAPTEIVLSGTTIAIDEAVEALSQAEIKKMTRLRVPYAFHSSQIDTIMDEFEAAATTVRFEKPQVPLMSPLLSQVIDTAGIVDAKYLARHARDTVNLCGALQAAKAMKLVSNASSFIEVGPHPVIVGLLKSNLGPVMVLPTLQRKMDAWRVLTRSLSTLYESGYTIQWGEYHHDFQQSLGVLRLPNYNWDLENYWIQYENDWSLFKGDAAFLTGAKPALSTTCVHRIVEEKHGIHEIVVVGESNLLREDLDSFVRGHKINGVALCTPSVYAEMALVLGDYIRKSEPKWANCLVDVQHMDVQKPLAVKTVVGEPQPLRCRVAFDTATSKAAVQFYSVTPEGKTLTKHAECSVSFPVATEALAETQKSAGDILTRMISLRRSIADNDRVQKMAGSTGYQLVSSLASYAPEYKGVTEVVIDSNTFEAVAKIKCNKAPTTGVYKVNPYLIDNFGQPALFIMNANDQVDLDKDVFVNHGWTSLHFYKEVSLQNVYHSYVKMTGPNEEGMYSGDMTIFDLEGGEVVACYRGIKAQKVPRRLMDYIVRMRDDTRVEPPVSTNKSGPAGIEAHITEPLVIIAERNTSSVNTSSWPAALKIISEESGVPVTQLTKEKTFADLGVDSLLSLLCASRFREELSLHCESMIFEQYPTVGELQAEWETGSSLADPSAVTGRDAILNSMFYDEGVQDDVFTAKKSSEKGSGYSSQTDPTGKSSPATEIVSLDLNPSTKVSSLLIQGNPTSPVTTKTLFLLPDGSGSASSYGSLPTVDKSVAVVALNCPYMKEPSSYPLGIDHVADLYITEIQRRQPHGPYVLGGWSVGGIFAYHCAQLLAAQGEVVSDLFLLDCPVPQGLDHLPRRYFEYCDEIGLLGVVHSRHGERRAPPPWLIPHFTACINSLHDYYASPFVPASRAPKTHVIWACNSIDADIEQKFEHRDDDPKGLKFLTTARKDFGPCGWETLLPVARMSFSRVEGANHFTMMKGPGAEALSRIIKNALV</sequence>
<dbReference type="GO" id="GO:0047879">
    <property type="term" value="F:erythronolide synthase activity"/>
    <property type="evidence" value="ECO:0007669"/>
    <property type="project" value="UniProtKB-EC"/>
</dbReference>
<evidence type="ECO:0000313" key="10">
    <source>
        <dbReference type="EMBL" id="EED15770.1"/>
    </source>
</evidence>
<dbReference type="InterPro" id="IPR014030">
    <property type="entry name" value="Ketoacyl_synth_N"/>
</dbReference>
<dbReference type="InterPro" id="IPR042104">
    <property type="entry name" value="PKS_dehydratase_sf"/>
</dbReference>
<keyword evidence="3" id="KW-0597">Phosphoprotein</keyword>
<dbReference type="InterPro" id="IPR049900">
    <property type="entry name" value="PKS_mFAS_DH"/>
</dbReference>
<dbReference type="Pfam" id="PF00109">
    <property type="entry name" value="ketoacyl-synt"/>
    <property type="match status" value="1"/>
</dbReference>
<organism evidence="10 11">
    <name type="scientific">Talaromyces stipitatus (strain ATCC 10500 / CBS 375.48 / QM 6759 / NRRL 1006)</name>
    <name type="common">Penicillium stipitatum</name>
    <dbReference type="NCBI Taxonomy" id="441959"/>
    <lineage>
        <taxon>Eukaryota</taxon>
        <taxon>Fungi</taxon>
        <taxon>Dikarya</taxon>
        <taxon>Ascomycota</taxon>
        <taxon>Pezizomycotina</taxon>
        <taxon>Eurotiomycetes</taxon>
        <taxon>Eurotiomycetidae</taxon>
        <taxon>Eurotiales</taxon>
        <taxon>Trichocomaceae</taxon>
        <taxon>Talaromyces</taxon>
        <taxon>Talaromyces sect. Talaromyces</taxon>
    </lineage>
</organism>
<evidence type="ECO:0000256" key="6">
    <source>
        <dbReference type="SAM" id="MobiDB-lite"/>
    </source>
</evidence>
<evidence type="ECO:0000256" key="2">
    <source>
        <dbReference type="ARBA" id="ARBA00022450"/>
    </source>
</evidence>
<dbReference type="Pfam" id="PF02801">
    <property type="entry name" value="Ketoacyl-synt_C"/>
    <property type="match status" value="1"/>
</dbReference>
<feature type="active site" description="Proton donor; for dehydratase activity" evidence="5">
    <location>
        <position position="1508"/>
    </location>
</feature>
<accession>B8MF01</accession>
<proteinExistence type="predicted"/>
<dbReference type="InterPro" id="IPR032821">
    <property type="entry name" value="PKS_assoc"/>
</dbReference>
<dbReference type="InterPro" id="IPR016035">
    <property type="entry name" value="Acyl_Trfase/lysoPLipase"/>
</dbReference>
<dbReference type="CDD" id="cd00833">
    <property type="entry name" value="PKS"/>
    <property type="match status" value="1"/>
</dbReference>
<dbReference type="SUPFAM" id="SSF47336">
    <property type="entry name" value="ACP-like"/>
    <property type="match status" value="1"/>
</dbReference>
<dbReference type="Gene3D" id="3.10.129.110">
    <property type="entry name" value="Polyketide synthase dehydratase"/>
    <property type="match status" value="1"/>
</dbReference>
<dbReference type="OrthoDB" id="329835at2759"/>
<comment type="pathway">
    <text evidence="1">Secondary metabolite biosynthesis.</text>
</comment>
<dbReference type="Pfam" id="PF00550">
    <property type="entry name" value="PP-binding"/>
    <property type="match status" value="1"/>
</dbReference>
<dbReference type="Gene3D" id="3.40.50.1820">
    <property type="entry name" value="alpha/beta hydrolase"/>
    <property type="match status" value="1"/>
</dbReference>
<dbReference type="Pfam" id="PF14765">
    <property type="entry name" value="PS-DH"/>
    <property type="match status" value="1"/>
</dbReference>
<dbReference type="InterPro" id="IPR014043">
    <property type="entry name" value="Acyl_transferase_dom"/>
</dbReference>
<evidence type="ECO:0000256" key="5">
    <source>
        <dbReference type="PROSITE-ProRule" id="PRU01363"/>
    </source>
</evidence>
<dbReference type="SUPFAM" id="SSF53901">
    <property type="entry name" value="Thiolase-like"/>
    <property type="match status" value="1"/>
</dbReference>
<dbReference type="SUPFAM" id="SSF52151">
    <property type="entry name" value="FabD/lysophospholipase-like"/>
    <property type="match status" value="1"/>
</dbReference>
<dbReference type="InterPro" id="IPR018201">
    <property type="entry name" value="Ketoacyl_synth_AS"/>
</dbReference>
<dbReference type="RefSeq" id="XP_002483004.1">
    <property type="nucleotide sequence ID" value="XM_002482959.1"/>
</dbReference>
<dbReference type="EC" id="2.3.1.94" evidence="10"/>
<dbReference type="PANTHER" id="PTHR43775">
    <property type="entry name" value="FATTY ACID SYNTHASE"/>
    <property type="match status" value="1"/>
</dbReference>
<dbReference type="Pfam" id="PF16073">
    <property type="entry name" value="SAT"/>
    <property type="match status" value="1"/>
</dbReference>
<dbReference type="GO" id="GO:0006633">
    <property type="term" value="P:fatty acid biosynthetic process"/>
    <property type="evidence" value="ECO:0007669"/>
    <property type="project" value="InterPro"/>
</dbReference>
<feature type="region of interest" description="N-terminal hotdog fold" evidence="5">
    <location>
        <begin position="1286"/>
        <end position="1419"/>
    </location>
</feature>
<evidence type="ECO:0000313" key="11">
    <source>
        <dbReference type="Proteomes" id="UP000001745"/>
    </source>
</evidence>
<keyword evidence="4 10" id="KW-0808">Transferase</keyword>
<keyword evidence="11" id="KW-1185">Reference proteome</keyword>
<dbReference type="InParanoid" id="B8MF01"/>
<dbReference type="Pfam" id="PF00698">
    <property type="entry name" value="Acyl_transf_1"/>
    <property type="match status" value="1"/>
</dbReference>
<dbReference type="GO" id="GO:0004312">
    <property type="term" value="F:fatty acid synthase activity"/>
    <property type="evidence" value="ECO:0007669"/>
    <property type="project" value="TreeGrafter"/>
</dbReference>
<feature type="compositionally biased region" description="Polar residues" evidence="6">
    <location>
        <begin position="1762"/>
        <end position="1772"/>
    </location>
</feature>
<dbReference type="Gene3D" id="3.30.70.3290">
    <property type="match status" value="1"/>
</dbReference>
<dbReference type="InterPro" id="IPR014031">
    <property type="entry name" value="Ketoacyl_synth_C"/>
</dbReference>
<dbReference type="Pfam" id="PF00975">
    <property type="entry name" value="Thioesterase"/>
    <property type="match status" value="1"/>
</dbReference>
<dbReference type="Proteomes" id="UP000001745">
    <property type="component" value="Unassembled WGS sequence"/>
</dbReference>
<dbReference type="InterPro" id="IPR001031">
    <property type="entry name" value="Thioesterase"/>
</dbReference>
<dbReference type="PROSITE" id="PS52004">
    <property type="entry name" value="KS3_2"/>
    <property type="match status" value="1"/>
</dbReference>
<evidence type="ECO:0000256" key="1">
    <source>
        <dbReference type="ARBA" id="ARBA00005179"/>
    </source>
</evidence>
<evidence type="ECO:0000256" key="3">
    <source>
        <dbReference type="ARBA" id="ARBA00022553"/>
    </source>
</evidence>
<dbReference type="GeneID" id="8100756"/>
<dbReference type="OMA" id="NDWGETN"/>
<feature type="domain" description="Carrier" evidence="7">
    <location>
        <begin position="1641"/>
        <end position="1718"/>
    </location>
</feature>
<protein>
    <submittedName>
        <fullName evidence="10">Polyketide synthase, putative</fullName>
        <ecNumber evidence="10">2.3.1.94</ecNumber>
    </submittedName>
</protein>
<dbReference type="PhylomeDB" id="B8MF01"/>
<dbReference type="InterPro" id="IPR049551">
    <property type="entry name" value="PKS_DH_C"/>
</dbReference>
<dbReference type="InterPro" id="IPR036736">
    <property type="entry name" value="ACP-like_sf"/>
</dbReference>
<dbReference type="eggNOG" id="KOG1202">
    <property type="taxonomic scope" value="Eukaryota"/>
</dbReference>
<dbReference type="VEuPathDB" id="FungiDB:TSTA_008950"/>
<dbReference type="Pfam" id="PF16197">
    <property type="entry name" value="KAsynt_C_assoc"/>
    <property type="match status" value="1"/>
</dbReference>
<keyword evidence="2" id="KW-0596">Phosphopantetheine</keyword>
<feature type="active site" description="Proton acceptor; for dehydratase activity" evidence="5">
    <location>
        <position position="1318"/>
    </location>
</feature>
<dbReference type="SMART" id="SM00825">
    <property type="entry name" value="PKS_KS"/>
    <property type="match status" value="1"/>
</dbReference>
<dbReference type="FunFam" id="3.40.366.10:FF:000002">
    <property type="entry name" value="Probable polyketide synthase 2"/>
    <property type="match status" value="1"/>
</dbReference>
<evidence type="ECO:0000259" key="8">
    <source>
        <dbReference type="PROSITE" id="PS52004"/>
    </source>
</evidence>
<dbReference type="STRING" id="441959.B8MF01"/>
<dbReference type="PROSITE" id="PS50075">
    <property type="entry name" value="CARRIER"/>
    <property type="match status" value="1"/>
</dbReference>
<dbReference type="InterPro" id="IPR009081">
    <property type="entry name" value="PP-bd_ACP"/>
</dbReference>
<dbReference type="InterPro" id="IPR029058">
    <property type="entry name" value="AB_hydrolase_fold"/>
</dbReference>
<dbReference type="SUPFAM" id="SSF55048">
    <property type="entry name" value="Probable ACP-binding domain of malonyl-CoA ACP transacylase"/>
    <property type="match status" value="1"/>
</dbReference>
<feature type="domain" description="Ketosynthase family 3 (KS3)" evidence="8">
    <location>
        <begin position="377"/>
        <end position="810"/>
    </location>
</feature>
<dbReference type="InterPro" id="IPR016036">
    <property type="entry name" value="Malonyl_transacylase_ACP-bd"/>
</dbReference>
<dbReference type="PROSITE" id="PS52019">
    <property type="entry name" value="PKS_MFAS_DH"/>
    <property type="match status" value="1"/>
</dbReference>
<dbReference type="InterPro" id="IPR050091">
    <property type="entry name" value="PKS_NRPS_Biosynth_Enz"/>
</dbReference>
<dbReference type="InterPro" id="IPR020841">
    <property type="entry name" value="PKS_Beta-ketoAc_synthase_dom"/>
</dbReference>
<dbReference type="Gene3D" id="3.40.47.10">
    <property type="match status" value="1"/>
</dbReference>
<reference evidence="11" key="1">
    <citation type="journal article" date="2015" name="Genome Announc.">
        <title>Genome sequence of the AIDS-associated pathogen Penicillium marneffei (ATCC18224) and its near taxonomic relative Talaromyces stipitatus (ATCC10500).</title>
        <authorList>
            <person name="Nierman W.C."/>
            <person name="Fedorova-Abrams N.D."/>
            <person name="Andrianopoulos A."/>
        </authorList>
    </citation>
    <scope>NUCLEOTIDE SEQUENCE [LARGE SCALE GENOMIC DNA]</scope>
    <source>
        <strain evidence="11">ATCC 10500 / CBS 375.48 / QM 6759 / NRRL 1006</strain>
    </source>
</reference>
<dbReference type="PROSITE" id="PS00606">
    <property type="entry name" value="KS3_1"/>
    <property type="match status" value="1"/>
</dbReference>